<dbReference type="RefSeq" id="WP_008471242.1">
    <property type="nucleotide sequence ID" value="NZ_AYZP01000018.1"/>
</dbReference>
<dbReference type="AlphaFoldDB" id="I7JV50"/>
<comment type="caution">
    <text evidence="4">The sequence shown here is derived from an EMBL/GenBank/DDBJ whole genome shotgun (WGS) entry which is preliminary data.</text>
</comment>
<evidence type="ECO:0000313" key="4">
    <source>
        <dbReference type="EMBL" id="CCI82221.1"/>
    </source>
</evidence>
<dbReference type="Proteomes" id="UP000009320">
    <property type="component" value="Unassembled WGS sequence"/>
</dbReference>
<evidence type="ECO:0000313" key="5">
    <source>
        <dbReference type="Proteomes" id="UP000009320"/>
    </source>
</evidence>
<accession>I7JV50</accession>
<sequence length="305" mass="34758">MDNFMNMGRQDQEAFLMKPIIEQLKQSGGQASTKDLKRAVVESEESISANVLTSYKTSRNGRRYLPFNYAFNFTVSNLIMADMLERPKLGIVTLTEKGRLFKGTGTDLSKSFYKLSLPLWQERSRNNKELKQTTNNVKENDETDSDIEEEWKSNLLHALLNLSPGKFELLCRALVTKMNVDIDETIGTKLTGDGGLDGYGYIRTDDFRTARVAIQAKRWDPNNSVSSPEIDKFRGAMDKFRAEYGIFITTSTFTRDAIKASRAGTRVITLIDGDHLLDLIAKYELYVTKKVITTYELDDFFEEEN</sequence>
<evidence type="ECO:0000256" key="1">
    <source>
        <dbReference type="ARBA" id="ARBA00022801"/>
    </source>
</evidence>
<protein>
    <submittedName>
        <fullName evidence="4">Mrr restriction system protein</fullName>
    </submittedName>
</protein>
<dbReference type="SUPFAM" id="SSF52980">
    <property type="entry name" value="Restriction endonuclease-like"/>
    <property type="match status" value="1"/>
</dbReference>
<feature type="domain" description="Restriction endonuclease type IV Mrr" evidence="2">
    <location>
        <begin position="160"/>
        <end position="280"/>
    </location>
</feature>
<dbReference type="Pfam" id="PF14338">
    <property type="entry name" value="Mrr_N"/>
    <property type="match status" value="1"/>
</dbReference>
<reference evidence="4 5" key="1">
    <citation type="submission" date="2012-06" db="EMBL/GenBank/DDBJ databases">
        <title>Draft Genome Sequence of Lactobacillus hominis Strain CRBIP 24.179T, isolated from human intestine.</title>
        <authorList>
            <person name="Cousin S."/>
            <person name="Ma L."/>
            <person name="Bizet C."/>
            <person name="Loux V."/>
            <person name="Bouchier C."/>
            <person name="Clermont D."/>
            <person name="Creno S."/>
        </authorList>
    </citation>
    <scope>NUCLEOTIDE SEQUENCE [LARGE SCALE GENOMIC DNA]</scope>
    <source>
        <strain evidence="5">CRBIP 24.179T</strain>
    </source>
</reference>
<evidence type="ECO:0000259" key="3">
    <source>
        <dbReference type="Pfam" id="PF14338"/>
    </source>
</evidence>
<dbReference type="PANTHER" id="PTHR30015:SF7">
    <property type="entry name" value="TYPE IV METHYL-DIRECTED RESTRICTION ENZYME ECOKMRR"/>
    <property type="match status" value="1"/>
</dbReference>
<proteinExistence type="predicted"/>
<evidence type="ECO:0000259" key="2">
    <source>
        <dbReference type="Pfam" id="PF04471"/>
    </source>
</evidence>
<dbReference type="REBASE" id="69599">
    <property type="entry name" value="Lho179TMrr2P"/>
</dbReference>
<dbReference type="EMBL" id="CAKE01000018">
    <property type="protein sequence ID" value="CCI82221.1"/>
    <property type="molecule type" value="Genomic_DNA"/>
</dbReference>
<dbReference type="GO" id="GO:0003677">
    <property type="term" value="F:DNA binding"/>
    <property type="evidence" value="ECO:0007669"/>
    <property type="project" value="InterPro"/>
</dbReference>
<dbReference type="InterPro" id="IPR007560">
    <property type="entry name" value="Restrct_endonuc_IV_Mrr"/>
</dbReference>
<dbReference type="PANTHER" id="PTHR30015">
    <property type="entry name" value="MRR RESTRICTION SYSTEM PROTEIN"/>
    <property type="match status" value="1"/>
</dbReference>
<dbReference type="InterPro" id="IPR025745">
    <property type="entry name" value="Mrr-like_N_dom"/>
</dbReference>
<dbReference type="PATRIC" id="fig|1423758.3.peg.766"/>
<dbReference type="GO" id="GO:0015666">
    <property type="term" value="F:restriction endodeoxyribonuclease activity"/>
    <property type="evidence" value="ECO:0007669"/>
    <property type="project" value="TreeGrafter"/>
</dbReference>
<dbReference type="GeneID" id="82847444"/>
<keyword evidence="5" id="KW-1185">Reference proteome</keyword>
<dbReference type="GO" id="GO:0009307">
    <property type="term" value="P:DNA restriction-modification system"/>
    <property type="evidence" value="ECO:0007669"/>
    <property type="project" value="InterPro"/>
</dbReference>
<dbReference type="InterPro" id="IPR011335">
    <property type="entry name" value="Restrct_endonuc-II-like"/>
</dbReference>
<dbReference type="InterPro" id="IPR052906">
    <property type="entry name" value="Type_IV_Methyl-Rstrct_Enzyme"/>
</dbReference>
<dbReference type="OrthoDB" id="9803736at2"/>
<keyword evidence="1" id="KW-0378">Hydrolase</keyword>
<dbReference type="Pfam" id="PF04471">
    <property type="entry name" value="Mrr_cat"/>
    <property type="match status" value="1"/>
</dbReference>
<feature type="domain" description="Restriction system protein Mrr-like N-terminal" evidence="3">
    <location>
        <begin position="16"/>
        <end position="99"/>
    </location>
</feature>
<gene>
    <name evidence="4" type="ORF">BN55_02630</name>
</gene>
<organism evidence="4 5">
    <name type="scientific">Lactobacillus hominis DSM 23910 = CRBIP 24.179</name>
    <dbReference type="NCBI Taxonomy" id="1423758"/>
    <lineage>
        <taxon>Bacteria</taxon>
        <taxon>Bacillati</taxon>
        <taxon>Bacillota</taxon>
        <taxon>Bacilli</taxon>
        <taxon>Lactobacillales</taxon>
        <taxon>Lactobacillaceae</taxon>
        <taxon>Lactobacillus</taxon>
    </lineage>
</organism>
<name>I7JV50_9LACO</name>
<dbReference type="eggNOG" id="COG1715">
    <property type="taxonomic scope" value="Bacteria"/>
</dbReference>
<dbReference type="InterPro" id="IPR011856">
    <property type="entry name" value="tRNA_endonuc-like_dom_sf"/>
</dbReference>
<dbReference type="Gene3D" id="3.40.1350.10">
    <property type="match status" value="1"/>
</dbReference>